<evidence type="ECO:0000313" key="1">
    <source>
        <dbReference type="EMBL" id="TNN80395.1"/>
    </source>
</evidence>
<organism evidence="1 2">
    <name type="scientific">Liparis tanakae</name>
    <name type="common">Tanaka's snailfish</name>
    <dbReference type="NCBI Taxonomy" id="230148"/>
    <lineage>
        <taxon>Eukaryota</taxon>
        <taxon>Metazoa</taxon>
        <taxon>Chordata</taxon>
        <taxon>Craniata</taxon>
        <taxon>Vertebrata</taxon>
        <taxon>Euteleostomi</taxon>
        <taxon>Actinopterygii</taxon>
        <taxon>Neopterygii</taxon>
        <taxon>Teleostei</taxon>
        <taxon>Neoteleostei</taxon>
        <taxon>Acanthomorphata</taxon>
        <taxon>Eupercaria</taxon>
        <taxon>Perciformes</taxon>
        <taxon>Cottioidei</taxon>
        <taxon>Cottales</taxon>
        <taxon>Liparidae</taxon>
        <taxon>Liparis</taxon>
    </lineage>
</organism>
<sequence>MSPGGRYDGRPRGVGWGATTSLAVEPSGKLLAAGRNERPAPNSLIWNTGGRFQLHLHSGVHKADCGVSPLGEHFGLYWSEILRSVVSRSSAAHHETETVYLPLYKLLCWTLL</sequence>
<protein>
    <submittedName>
        <fullName evidence="1">Uncharacterized protein</fullName>
    </submittedName>
</protein>
<dbReference type="AlphaFoldDB" id="A0A4Z2IR43"/>
<comment type="caution">
    <text evidence="1">The sequence shown here is derived from an EMBL/GenBank/DDBJ whole genome shotgun (WGS) entry which is preliminary data.</text>
</comment>
<dbReference type="EMBL" id="SRLO01000055">
    <property type="protein sequence ID" value="TNN80395.1"/>
    <property type="molecule type" value="Genomic_DNA"/>
</dbReference>
<proteinExistence type="predicted"/>
<name>A0A4Z2IR43_9TELE</name>
<gene>
    <name evidence="1" type="ORF">EYF80_009419</name>
</gene>
<keyword evidence="2" id="KW-1185">Reference proteome</keyword>
<evidence type="ECO:0000313" key="2">
    <source>
        <dbReference type="Proteomes" id="UP000314294"/>
    </source>
</evidence>
<dbReference type="Proteomes" id="UP000314294">
    <property type="component" value="Unassembled WGS sequence"/>
</dbReference>
<reference evidence="1 2" key="1">
    <citation type="submission" date="2019-03" db="EMBL/GenBank/DDBJ databases">
        <title>First draft genome of Liparis tanakae, snailfish: a comprehensive survey of snailfish specific genes.</title>
        <authorList>
            <person name="Kim W."/>
            <person name="Song I."/>
            <person name="Jeong J.-H."/>
            <person name="Kim D."/>
            <person name="Kim S."/>
            <person name="Ryu S."/>
            <person name="Song J.Y."/>
            <person name="Lee S.K."/>
        </authorList>
    </citation>
    <scope>NUCLEOTIDE SEQUENCE [LARGE SCALE GENOMIC DNA]</scope>
    <source>
        <tissue evidence="1">Muscle</tissue>
    </source>
</reference>
<accession>A0A4Z2IR43</accession>